<feature type="domain" description="Nicotinate/nicotinamide phosphoribosyltransferase" evidence="9">
    <location>
        <begin position="160"/>
        <end position="362"/>
    </location>
</feature>
<dbReference type="GO" id="GO:0016757">
    <property type="term" value="F:glycosyltransferase activity"/>
    <property type="evidence" value="ECO:0007669"/>
    <property type="project" value="UniProtKB-KW"/>
</dbReference>
<evidence type="ECO:0000259" key="10">
    <source>
        <dbReference type="Pfam" id="PF17767"/>
    </source>
</evidence>
<dbReference type="GO" id="GO:0005829">
    <property type="term" value="C:cytosol"/>
    <property type="evidence" value="ECO:0007669"/>
    <property type="project" value="TreeGrafter"/>
</dbReference>
<evidence type="ECO:0000313" key="12">
    <source>
        <dbReference type="Proteomes" id="UP000028013"/>
    </source>
</evidence>
<dbReference type="InterPro" id="IPR036068">
    <property type="entry name" value="Nicotinate_pribotase-like_C"/>
</dbReference>
<evidence type="ECO:0000256" key="1">
    <source>
        <dbReference type="ARBA" id="ARBA00004952"/>
    </source>
</evidence>
<gene>
    <name evidence="7 11" type="primary">pncB</name>
    <name evidence="11" type="ORF">M094_2198</name>
</gene>
<reference evidence="11 12" key="1">
    <citation type="submission" date="2014-04" db="EMBL/GenBank/DDBJ databases">
        <authorList>
            <person name="Sears C."/>
            <person name="Carroll K."/>
            <person name="Sack B.R."/>
            <person name="Qadri F."/>
            <person name="Myers L.L."/>
            <person name="Chung G.-T."/>
            <person name="Escheverria P."/>
            <person name="Fraser C.M."/>
            <person name="Sadzewicz L."/>
            <person name="Shefchek K.A."/>
            <person name="Tallon L."/>
            <person name="Das S.P."/>
            <person name="Daugherty S."/>
            <person name="Mongodin E.F."/>
        </authorList>
    </citation>
    <scope>NUCLEOTIDE SEQUENCE [LARGE SCALE GENOMIC DNA]</scope>
    <source>
        <strain evidence="11 12">3978 T3 ii</strain>
    </source>
</reference>
<evidence type="ECO:0000259" key="9">
    <source>
        <dbReference type="Pfam" id="PF04095"/>
    </source>
</evidence>
<comment type="similarity">
    <text evidence="2 7 8">Belongs to the NAPRTase family.</text>
</comment>
<evidence type="ECO:0000256" key="3">
    <source>
        <dbReference type="ARBA" id="ARBA00013236"/>
    </source>
</evidence>
<dbReference type="InterPro" id="IPR006406">
    <property type="entry name" value="Nic_PRibTrfase"/>
</dbReference>
<dbReference type="PIRSF" id="PIRSF000484">
    <property type="entry name" value="NAPRT"/>
    <property type="match status" value="1"/>
</dbReference>
<dbReference type="RefSeq" id="WP_039163415.1">
    <property type="nucleotide sequence ID" value="NZ_JNHN01000179.1"/>
</dbReference>
<evidence type="ECO:0000256" key="6">
    <source>
        <dbReference type="ARBA" id="ARBA00022642"/>
    </source>
</evidence>
<dbReference type="Pfam" id="PF17767">
    <property type="entry name" value="NAPRTase_N"/>
    <property type="match status" value="1"/>
</dbReference>
<keyword evidence="4 7" id="KW-0597">Phosphoprotein</keyword>
<name>A0A078RZN7_BACUN</name>
<protein>
    <recommendedName>
        <fullName evidence="3 7">Nicotinate phosphoribosyltransferase</fullName>
        <shortName evidence="7">NAPRTase</shortName>
        <ecNumber evidence="3 7">6.3.4.21</ecNumber>
    </recommendedName>
</protein>
<comment type="function">
    <text evidence="7 8">Catalyzes the synthesis of beta-nicotinate D-ribonucleotide from nicotinate and 5-phospho-D-ribose 1-phosphate at the expense of ATP.</text>
</comment>
<dbReference type="SUPFAM" id="SSF51690">
    <property type="entry name" value="Nicotinate/Quinolinate PRTase C-terminal domain-like"/>
    <property type="match status" value="1"/>
</dbReference>
<dbReference type="UniPathway" id="UPA00253">
    <property type="reaction ID" value="UER00457"/>
</dbReference>
<evidence type="ECO:0000256" key="5">
    <source>
        <dbReference type="ARBA" id="ARBA00022598"/>
    </source>
</evidence>
<keyword evidence="11" id="KW-0808">Transferase</keyword>
<dbReference type="EC" id="6.3.4.21" evidence="3 7"/>
<dbReference type="PANTHER" id="PTHR11098">
    <property type="entry name" value="NICOTINATE PHOSPHORIBOSYLTRANSFERASE"/>
    <property type="match status" value="1"/>
</dbReference>
<dbReference type="CDD" id="cd01401">
    <property type="entry name" value="PncB_like"/>
    <property type="match status" value="1"/>
</dbReference>
<evidence type="ECO:0000313" key="11">
    <source>
        <dbReference type="EMBL" id="KDS48513.1"/>
    </source>
</evidence>
<dbReference type="Gene3D" id="3.20.140.10">
    <property type="entry name" value="nicotinate phosphoribosyltransferase"/>
    <property type="match status" value="1"/>
</dbReference>
<comment type="PTM">
    <text evidence="7 8">Transiently phosphorylated on a His residue during the reaction cycle. Phosphorylation strongly increases the affinity for substrates and increases the rate of nicotinate D-ribonucleotide production. Dephosphorylation regenerates the low-affinity form of the enzyme, leading to product release.</text>
</comment>
<dbReference type="SUPFAM" id="SSF54675">
    <property type="entry name" value="Nicotinate/Quinolinate PRTase N-terminal domain-like"/>
    <property type="match status" value="1"/>
</dbReference>
<dbReference type="NCBIfam" id="NF003704">
    <property type="entry name" value="PRK05321.1"/>
    <property type="match status" value="1"/>
</dbReference>
<evidence type="ECO:0000256" key="8">
    <source>
        <dbReference type="RuleBase" id="RU003838"/>
    </source>
</evidence>
<comment type="caution">
    <text evidence="11">The sequence shown here is derived from an EMBL/GenBank/DDBJ whole genome shotgun (WGS) entry which is preliminary data.</text>
</comment>
<feature type="modified residue" description="Phosphohistidine; by autocatalysis" evidence="7">
    <location>
        <position position="210"/>
    </location>
</feature>
<dbReference type="InterPro" id="IPR007229">
    <property type="entry name" value="Nic_PRibTrfase-Fam"/>
</dbReference>
<dbReference type="EMBL" id="JNHN01000179">
    <property type="protein sequence ID" value="KDS48513.1"/>
    <property type="molecule type" value="Genomic_DNA"/>
</dbReference>
<dbReference type="PATRIC" id="fig|1339349.3.peg.3320"/>
<accession>A0A078RZN7</accession>
<dbReference type="NCBIfam" id="TIGR01514">
    <property type="entry name" value="NAPRTase"/>
    <property type="match status" value="1"/>
</dbReference>
<dbReference type="PANTHER" id="PTHR11098:SF1">
    <property type="entry name" value="NICOTINATE PHOSPHORIBOSYLTRANSFERASE"/>
    <property type="match status" value="1"/>
</dbReference>
<feature type="domain" description="Nicotinate phosphoribosyltransferase N-terminal" evidence="10">
    <location>
        <begin position="6"/>
        <end position="126"/>
    </location>
</feature>
<dbReference type="InterPro" id="IPR040727">
    <property type="entry name" value="NAPRTase_N"/>
</dbReference>
<comment type="catalytic activity">
    <reaction evidence="7 8">
        <text>5-phospho-alpha-D-ribose 1-diphosphate + nicotinate + ATP + H2O = nicotinate beta-D-ribonucleotide + ADP + phosphate + diphosphate</text>
        <dbReference type="Rhea" id="RHEA:36163"/>
        <dbReference type="ChEBI" id="CHEBI:15377"/>
        <dbReference type="ChEBI" id="CHEBI:30616"/>
        <dbReference type="ChEBI" id="CHEBI:32544"/>
        <dbReference type="ChEBI" id="CHEBI:33019"/>
        <dbReference type="ChEBI" id="CHEBI:43474"/>
        <dbReference type="ChEBI" id="CHEBI:57502"/>
        <dbReference type="ChEBI" id="CHEBI:58017"/>
        <dbReference type="ChEBI" id="CHEBI:456216"/>
        <dbReference type="EC" id="6.3.4.21"/>
    </reaction>
</comment>
<keyword evidence="6 7" id="KW-0662">Pyridine nucleotide biosynthesis</keyword>
<organism evidence="11 12">
    <name type="scientific">Bacteroides uniformis str. 3978 T3 ii</name>
    <dbReference type="NCBI Taxonomy" id="1339349"/>
    <lineage>
        <taxon>Bacteria</taxon>
        <taxon>Pseudomonadati</taxon>
        <taxon>Bacteroidota</taxon>
        <taxon>Bacteroidia</taxon>
        <taxon>Bacteroidales</taxon>
        <taxon>Bacteroidaceae</taxon>
        <taxon>Bacteroides</taxon>
    </lineage>
</organism>
<dbReference type="AlphaFoldDB" id="A0A078RZN7"/>
<dbReference type="HAMAP" id="MF_00570">
    <property type="entry name" value="NAPRTase"/>
    <property type="match status" value="1"/>
</dbReference>
<keyword evidence="11" id="KW-0328">Glycosyltransferase</keyword>
<dbReference type="Proteomes" id="UP000028013">
    <property type="component" value="Unassembled WGS sequence"/>
</dbReference>
<evidence type="ECO:0000256" key="7">
    <source>
        <dbReference type="HAMAP-Rule" id="MF_00570"/>
    </source>
</evidence>
<comment type="pathway">
    <text evidence="1 7 8">Cofactor biosynthesis; NAD(+) biosynthesis; nicotinate D-ribonucleotide from nicotinate: step 1/1.</text>
</comment>
<keyword evidence="5 7" id="KW-0436">Ligase</keyword>
<sequence length="394" mass="45430">MIHTILDTDLYKFTTSYAYIKLFPYAMGTFSFKDRDDTAYTDTFLKELQEAVDSLAQTVLTAEELEYMPRHCRFLPRVYWEWLSSFRFQPEKVSIHLDEDRHLNIEITDYLYKATLYEVPLLSIVSEIKNRSLGNVADMDGILCKLSEKVALSNRHQLYFSEFGTRRRFSFEVQDKVIDRLKEAAEYCTGTSNCHFAMKYGMKPMGTHPHEWFMFHGAQFGYKHANYMALENWVNVYDGDLGIALSDTYTSGIFLSNLSRKQAKLFDGVRCDSGDEFDFTDKLVARYRELGIDPTTKTIVFSNALDFGKALDIQEHCRGKIRCSFGIGTNLTNDTGFKPSNIVMKLTQCKMNVNQEWRECVKLSDDAGKHIGSEAEVRACLYDLRLGQQIEPLC</sequence>
<evidence type="ECO:0000256" key="2">
    <source>
        <dbReference type="ARBA" id="ARBA00010897"/>
    </source>
</evidence>
<dbReference type="InterPro" id="IPR041525">
    <property type="entry name" value="N/Namide_PRibTrfase"/>
</dbReference>
<dbReference type="GO" id="GO:0004516">
    <property type="term" value="F:nicotinate phosphoribosyltransferase activity"/>
    <property type="evidence" value="ECO:0007669"/>
    <property type="project" value="UniProtKB-UniRule"/>
</dbReference>
<dbReference type="Pfam" id="PF04095">
    <property type="entry name" value="NAPRTase"/>
    <property type="match status" value="1"/>
</dbReference>
<dbReference type="GO" id="GO:0034355">
    <property type="term" value="P:NAD+ biosynthetic process via the salvage pathway"/>
    <property type="evidence" value="ECO:0007669"/>
    <property type="project" value="TreeGrafter"/>
</dbReference>
<evidence type="ECO:0000256" key="4">
    <source>
        <dbReference type="ARBA" id="ARBA00022553"/>
    </source>
</evidence>
<proteinExistence type="inferred from homology"/>